<dbReference type="Pfam" id="PF13416">
    <property type="entry name" value="SBP_bac_8"/>
    <property type="match status" value="1"/>
</dbReference>
<accession>A0ABW3URQ8</accession>
<dbReference type="Proteomes" id="UP001597180">
    <property type="component" value="Unassembled WGS sequence"/>
</dbReference>
<organism evidence="2 3">
    <name type="scientific">Paenibacillus vulneris</name>
    <dbReference type="NCBI Taxonomy" id="1133364"/>
    <lineage>
        <taxon>Bacteria</taxon>
        <taxon>Bacillati</taxon>
        <taxon>Bacillota</taxon>
        <taxon>Bacilli</taxon>
        <taxon>Bacillales</taxon>
        <taxon>Paenibacillaceae</taxon>
        <taxon>Paenibacillus</taxon>
    </lineage>
</organism>
<reference evidence="3" key="1">
    <citation type="journal article" date="2019" name="Int. J. Syst. Evol. Microbiol.">
        <title>The Global Catalogue of Microorganisms (GCM) 10K type strain sequencing project: providing services to taxonomists for standard genome sequencing and annotation.</title>
        <authorList>
            <consortium name="The Broad Institute Genomics Platform"/>
            <consortium name="The Broad Institute Genome Sequencing Center for Infectious Disease"/>
            <person name="Wu L."/>
            <person name="Ma J."/>
        </authorList>
    </citation>
    <scope>NUCLEOTIDE SEQUENCE [LARGE SCALE GENOMIC DNA]</scope>
    <source>
        <strain evidence="3">CCUG 53270</strain>
    </source>
</reference>
<dbReference type="SUPFAM" id="SSF53850">
    <property type="entry name" value="Periplasmic binding protein-like II"/>
    <property type="match status" value="1"/>
</dbReference>
<keyword evidence="1" id="KW-0732">Signal</keyword>
<dbReference type="PANTHER" id="PTHR43649:SF12">
    <property type="entry name" value="DIACETYLCHITOBIOSE BINDING PROTEIN DASA"/>
    <property type="match status" value="1"/>
</dbReference>
<dbReference type="InterPro" id="IPR050490">
    <property type="entry name" value="Bact_solute-bd_prot1"/>
</dbReference>
<feature type="signal peptide" evidence="1">
    <location>
        <begin position="1"/>
        <end position="23"/>
    </location>
</feature>
<protein>
    <submittedName>
        <fullName evidence="2">ABC transporter substrate-binding protein</fullName>
    </submittedName>
</protein>
<dbReference type="Gene3D" id="3.40.190.10">
    <property type="entry name" value="Periplasmic binding protein-like II"/>
    <property type="match status" value="1"/>
</dbReference>
<proteinExistence type="predicted"/>
<evidence type="ECO:0000256" key="1">
    <source>
        <dbReference type="SAM" id="SignalP"/>
    </source>
</evidence>
<keyword evidence="3" id="KW-1185">Reference proteome</keyword>
<dbReference type="CDD" id="cd14748">
    <property type="entry name" value="PBP2_UgpB"/>
    <property type="match status" value="1"/>
</dbReference>
<dbReference type="PANTHER" id="PTHR43649">
    <property type="entry name" value="ARABINOSE-BINDING PROTEIN-RELATED"/>
    <property type="match status" value="1"/>
</dbReference>
<gene>
    <name evidence="2" type="ORF">ACFQ4B_23710</name>
</gene>
<feature type="chain" id="PRO_5046558286" evidence="1">
    <location>
        <begin position="24"/>
        <end position="439"/>
    </location>
</feature>
<dbReference type="RefSeq" id="WP_179136071.1">
    <property type="nucleotide sequence ID" value="NZ_BAABJG010000015.1"/>
</dbReference>
<evidence type="ECO:0000313" key="2">
    <source>
        <dbReference type="EMBL" id="MFD1223132.1"/>
    </source>
</evidence>
<evidence type="ECO:0000313" key="3">
    <source>
        <dbReference type="Proteomes" id="UP001597180"/>
    </source>
</evidence>
<name>A0ABW3URQ8_9BACL</name>
<sequence length="439" mass="48053">MNRFKMVTLPMSIILLSSLLLNACSDSTKNSNDSGSTDGPSAKNGKVTLTYWNLFAGGDGENMNEMVKKFNEENKDKIEVKALTQDWGQYYTKLQTAVAGGVAPDIGISHTSKLSELVTLGIIEPMDDYAKAGSVDWSGYNQNILNATVFDGKHYALPLDAHPFILYYNKKILKDMNLLSDDGKPKMEPGADGFTGLLSKVKQNAPQGVYPMLLSSSGEDPYRMWWAFYNQLNGPGLLDASGKKAVFNNEQGKKAAEYTLNFFNSGLVPKNFQDIGKAFQAGKAALMPSGVWFTSTLEATQGLEFGAIPLPQFFNKSATWIDSHTLVIPVQKKNKDPKKIEAAMSFAKWIADHGAMWAKAGHIPASNAAVQSQEFKSMPLRSDYLKAASDGVYLPNSPKMWPAKDQLVQALDAIWAGKEPVDKGLEKAVQSVEKILSQP</sequence>
<dbReference type="InterPro" id="IPR006059">
    <property type="entry name" value="SBP"/>
</dbReference>
<comment type="caution">
    <text evidence="2">The sequence shown here is derived from an EMBL/GenBank/DDBJ whole genome shotgun (WGS) entry which is preliminary data.</text>
</comment>
<dbReference type="EMBL" id="JBHTLU010000031">
    <property type="protein sequence ID" value="MFD1223132.1"/>
    <property type="molecule type" value="Genomic_DNA"/>
</dbReference>